<evidence type="ECO:0000313" key="1">
    <source>
        <dbReference type="EMBL" id="SUZ89227.1"/>
    </source>
</evidence>
<accession>A0A381RH70</accession>
<protein>
    <submittedName>
        <fullName evidence="1">Uncharacterized protein</fullName>
    </submittedName>
</protein>
<dbReference type="AlphaFoldDB" id="A0A381RH70"/>
<proteinExistence type="predicted"/>
<dbReference type="EMBL" id="UINC01001810">
    <property type="protein sequence ID" value="SUZ89227.1"/>
    <property type="molecule type" value="Genomic_DNA"/>
</dbReference>
<gene>
    <name evidence="1" type="ORF">METZ01_LOCUS42081</name>
</gene>
<reference evidence="1" key="1">
    <citation type="submission" date="2018-05" db="EMBL/GenBank/DDBJ databases">
        <authorList>
            <person name="Lanie J.A."/>
            <person name="Ng W.-L."/>
            <person name="Kazmierczak K.M."/>
            <person name="Andrzejewski T.M."/>
            <person name="Davidsen T.M."/>
            <person name="Wayne K.J."/>
            <person name="Tettelin H."/>
            <person name="Glass J.I."/>
            <person name="Rusch D."/>
            <person name="Podicherti R."/>
            <person name="Tsui H.-C.T."/>
            <person name="Winkler M.E."/>
        </authorList>
    </citation>
    <scope>NUCLEOTIDE SEQUENCE</scope>
</reference>
<organism evidence="1">
    <name type="scientific">marine metagenome</name>
    <dbReference type="NCBI Taxonomy" id="408172"/>
    <lineage>
        <taxon>unclassified sequences</taxon>
        <taxon>metagenomes</taxon>
        <taxon>ecological metagenomes</taxon>
    </lineage>
</organism>
<sequence length="39" mass="4606">MLSVIQELRENSEPKNITQQHPGVYHIENVAPDYTFFFL</sequence>
<name>A0A381RH70_9ZZZZ</name>